<keyword evidence="4" id="KW-1185">Reference proteome</keyword>
<evidence type="ECO:0000259" key="2">
    <source>
        <dbReference type="Pfam" id="PF02525"/>
    </source>
</evidence>
<dbReference type="GO" id="GO:0010181">
    <property type="term" value="F:FMN binding"/>
    <property type="evidence" value="ECO:0007669"/>
    <property type="project" value="TreeGrafter"/>
</dbReference>
<dbReference type="PANTHER" id="PTHR47307">
    <property type="entry name" value="GLUTATHIONE-REGULATED POTASSIUM-EFFLUX SYSTEM ANCILLARY PROTEIN KEFG"/>
    <property type="match status" value="1"/>
</dbReference>
<dbReference type="SUPFAM" id="SSF52218">
    <property type="entry name" value="Flavoproteins"/>
    <property type="match status" value="1"/>
</dbReference>
<name>A0AA37W0J9_9GAMM</name>
<dbReference type="GO" id="GO:0009055">
    <property type="term" value="F:electron transfer activity"/>
    <property type="evidence" value="ECO:0007669"/>
    <property type="project" value="TreeGrafter"/>
</dbReference>
<dbReference type="EMBL" id="BSNC01000003">
    <property type="protein sequence ID" value="GLP95473.1"/>
    <property type="molecule type" value="Genomic_DNA"/>
</dbReference>
<keyword evidence="1" id="KW-0560">Oxidoreductase</keyword>
<evidence type="ECO:0000256" key="1">
    <source>
        <dbReference type="ARBA" id="ARBA00023002"/>
    </source>
</evidence>
<dbReference type="RefSeq" id="WP_095505479.1">
    <property type="nucleotide sequence ID" value="NZ_BSNC01000003.1"/>
</dbReference>
<proteinExistence type="predicted"/>
<feature type="domain" description="Flavodoxin-like fold" evidence="2">
    <location>
        <begin position="5"/>
        <end position="171"/>
    </location>
</feature>
<dbReference type="Pfam" id="PF02525">
    <property type="entry name" value="Flavodoxin_2"/>
    <property type="match status" value="1"/>
</dbReference>
<organism evidence="3 4">
    <name type="scientific">Paraferrimonas sedimenticola</name>
    <dbReference type="NCBI Taxonomy" id="375674"/>
    <lineage>
        <taxon>Bacteria</taxon>
        <taxon>Pseudomonadati</taxon>
        <taxon>Pseudomonadota</taxon>
        <taxon>Gammaproteobacteria</taxon>
        <taxon>Alteromonadales</taxon>
        <taxon>Ferrimonadaceae</taxon>
        <taxon>Paraferrimonas</taxon>
    </lineage>
</organism>
<dbReference type="InterPro" id="IPR003680">
    <property type="entry name" value="Flavodoxin_fold"/>
</dbReference>
<dbReference type="Proteomes" id="UP001161422">
    <property type="component" value="Unassembled WGS sequence"/>
</dbReference>
<dbReference type="Gene3D" id="3.40.50.360">
    <property type="match status" value="1"/>
</dbReference>
<evidence type="ECO:0000313" key="4">
    <source>
        <dbReference type="Proteomes" id="UP001161422"/>
    </source>
</evidence>
<reference evidence="3" key="1">
    <citation type="journal article" date="2014" name="Int. J. Syst. Evol. Microbiol.">
        <title>Complete genome sequence of Corynebacterium casei LMG S-19264T (=DSM 44701T), isolated from a smear-ripened cheese.</title>
        <authorList>
            <consortium name="US DOE Joint Genome Institute (JGI-PGF)"/>
            <person name="Walter F."/>
            <person name="Albersmeier A."/>
            <person name="Kalinowski J."/>
            <person name="Ruckert C."/>
        </authorList>
    </citation>
    <scope>NUCLEOTIDE SEQUENCE</scope>
    <source>
        <strain evidence="3">NBRC 101628</strain>
    </source>
</reference>
<dbReference type="InterPro" id="IPR029039">
    <property type="entry name" value="Flavoprotein-like_sf"/>
</dbReference>
<comment type="caution">
    <text evidence="3">The sequence shown here is derived from an EMBL/GenBank/DDBJ whole genome shotgun (WGS) entry which is preliminary data.</text>
</comment>
<accession>A0AA37W0J9</accession>
<dbReference type="GO" id="GO:0003955">
    <property type="term" value="F:NAD(P)H dehydrogenase (quinone) activity"/>
    <property type="evidence" value="ECO:0007669"/>
    <property type="project" value="TreeGrafter"/>
</dbReference>
<protein>
    <submittedName>
        <fullName evidence="3">Potassium transporter KefG</fullName>
    </submittedName>
</protein>
<dbReference type="AlphaFoldDB" id="A0AA37W0J9"/>
<dbReference type="InterPro" id="IPR046980">
    <property type="entry name" value="KefG/KefF"/>
</dbReference>
<dbReference type="PANTHER" id="PTHR47307:SF1">
    <property type="entry name" value="GLUTATHIONE-REGULATED POTASSIUM-EFFLUX SYSTEM ANCILLARY PROTEIN KEFG"/>
    <property type="match status" value="1"/>
</dbReference>
<sequence length="205" mass="23906">MESNKLLILFAHPNQARSEVNRPLYAASQQFDQVTCVDLYREYPTFRIDVDKEQRRLLEHDTIVFMFPLYWYSTPAILKEWQDLVLEYGFAYGRDGKALHGKRFFCAITAGGAEKAYRADGYNHFTLEQLLQPLQQTAQLCGMEYWPPYAIYSSRTAQEEGRIQRHVDHWQLLLKRILRGDVDQGSLNGITHLNELITQSQEITS</sequence>
<reference evidence="3" key="2">
    <citation type="submission" date="2023-01" db="EMBL/GenBank/DDBJ databases">
        <title>Draft genome sequence of Paraferrimonas sedimenticola strain NBRC 101628.</title>
        <authorList>
            <person name="Sun Q."/>
            <person name="Mori K."/>
        </authorList>
    </citation>
    <scope>NUCLEOTIDE SEQUENCE</scope>
    <source>
        <strain evidence="3">NBRC 101628</strain>
    </source>
</reference>
<evidence type="ECO:0000313" key="3">
    <source>
        <dbReference type="EMBL" id="GLP95473.1"/>
    </source>
</evidence>
<gene>
    <name evidence="3" type="ORF">GCM10007895_07790</name>
</gene>